<organism evidence="2 3">
    <name type="scientific">Colletotrichum zoysiae</name>
    <dbReference type="NCBI Taxonomy" id="1216348"/>
    <lineage>
        <taxon>Eukaryota</taxon>
        <taxon>Fungi</taxon>
        <taxon>Dikarya</taxon>
        <taxon>Ascomycota</taxon>
        <taxon>Pezizomycotina</taxon>
        <taxon>Sordariomycetes</taxon>
        <taxon>Hypocreomycetidae</taxon>
        <taxon>Glomerellales</taxon>
        <taxon>Glomerellaceae</taxon>
        <taxon>Colletotrichum</taxon>
        <taxon>Colletotrichum graminicola species complex</taxon>
    </lineage>
</organism>
<accession>A0AAD9HIQ3</accession>
<feature type="compositionally biased region" description="Polar residues" evidence="1">
    <location>
        <begin position="119"/>
        <end position="129"/>
    </location>
</feature>
<comment type="caution">
    <text evidence="2">The sequence shown here is derived from an EMBL/GenBank/DDBJ whole genome shotgun (WGS) entry which is preliminary data.</text>
</comment>
<sequence>MAGWPPNSSGTAALTDRWFARKHKPSGELRLRSMLTVIVYNGTTMNSRNHVSTGLSPKIMEQQAAESTAWRPGNSSALDAAHSLCAGWNSWADDCENYCSGNTGDESNPEHPSSADAVNFQNDSGVWSP</sequence>
<name>A0AAD9HIQ3_9PEZI</name>
<gene>
    <name evidence="2" type="ORF">LX32DRAFT_652245</name>
</gene>
<evidence type="ECO:0000313" key="3">
    <source>
        <dbReference type="Proteomes" id="UP001232148"/>
    </source>
</evidence>
<proteinExistence type="predicted"/>
<evidence type="ECO:0000256" key="1">
    <source>
        <dbReference type="SAM" id="MobiDB-lite"/>
    </source>
</evidence>
<dbReference type="AlphaFoldDB" id="A0AAD9HIQ3"/>
<dbReference type="Proteomes" id="UP001232148">
    <property type="component" value="Unassembled WGS sequence"/>
</dbReference>
<keyword evidence="3" id="KW-1185">Reference proteome</keyword>
<feature type="region of interest" description="Disordered" evidence="1">
    <location>
        <begin position="100"/>
        <end position="129"/>
    </location>
</feature>
<dbReference type="EMBL" id="MU842862">
    <property type="protein sequence ID" value="KAK2029573.1"/>
    <property type="molecule type" value="Genomic_DNA"/>
</dbReference>
<protein>
    <submittedName>
        <fullName evidence="2">Uncharacterized protein</fullName>
    </submittedName>
</protein>
<evidence type="ECO:0000313" key="2">
    <source>
        <dbReference type="EMBL" id="KAK2029573.1"/>
    </source>
</evidence>
<reference evidence="2" key="1">
    <citation type="submission" date="2021-06" db="EMBL/GenBank/DDBJ databases">
        <title>Comparative genomics, transcriptomics and evolutionary studies reveal genomic signatures of adaptation to plant cell wall in hemibiotrophic fungi.</title>
        <authorList>
            <consortium name="DOE Joint Genome Institute"/>
            <person name="Baroncelli R."/>
            <person name="Diaz J.F."/>
            <person name="Benocci T."/>
            <person name="Peng M."/>
            <person name="Battaglia E."/>
            <person name="Haridas S."/>
            <person name="Andreopoulos W."/>
            <person name="Labutti K."/>
            <person name="Pangilinan J."/>
            <person name="Floch G.L."/>
            <person name="Makela M.R."/>
            <person name="Henrissat B."/>
            <person name="Grigoriev I.V."/>
            <person name="Crouch J.A."/>
            <person name="De Vries R.P."/>
            <person name="Sukno S.A."/>
            <person name="Thon M.R."/>
        </authorList>
    </citation>
    <scope>NUCLEOTIDE SEQUENCE</scope>
    <source>
        <strain evidence="2">MAFF235873</strain>
    </source>
</reference>